<reference evidence="2 3" key="1">
    <citation type="submission" date="2023-01" db="EMBL/GenBank/DDBJ databases">
        <title>Novel species of the genus Asticcacaulis isolated from rivers.</title>
        <authorList>
            <person name="Lu H."/>
        </authorList>
    </citation>
    <scope>NUCLEOTIDE SEQUENCE [LARGE SCALE GENOMIC DNA]</scope>
    <source>
        <strain evidence="2 3">LKC15W</strain>
    </source>
</reference>
<keyword evidence="3" id="KW-1185">Reference proteome</keyword>
<sequence length="235" mass="25488">MFKFNCLIAIFGLITAASSAAAAASIDAPNALPKLVLDPIRQQAMAQKQPVIDAETLKAIIDKSSKAAELKAQPLIPLPGSALDASQPAAAPAEDPAFLERVELMRKLFEVDGTDEITRHFINNVHMRLIILEVNNYIDINSLSENDKYRIATIAAVAASELGDKVLNLGARQHALYLTRDEILQLTADLSNSAQKKLTYIRMNDDGAVDKRAEIDMQIAALKIIQAYEAAPTAP</sequence>
<name>A0ABT5HID9_9CAUL</name>
<comment type="caution">
    <text evidence="2">The sequence shown here is derived from an EMBL/GenBank/DDBJ whole genome shotgun (WGS) entry which is preliminary data.</text>
</comment>
<organism evidence="2 3">
    <name type="scientific">Asticcacaulis machinosus</name>
    <dbReference type="NCBI Taxonomy" id="2984211"/>
    <lineage>
        <taxon>Bacteria</taxon>
        <taxon>Pseudomonadati</taxon>
        <taxon>Pseudomonadota</taxon>
        <taxon>Alphaproteobacteria</taxon>
        <taxon>Caulobacterales</taxon>
        <taxon>Caulobacteraceae</taxon>
        <taxon>Asticcacaulis</taxon>
    </lineage>
</organism>
<evidence type="ECO:0000256" key="1">
    <source>
        <dbReference type="SAM" id="SignalP"/>
    </source>
</evidence>
<dbReference type="RefSeq" id="WP_272744318.1">
    <property type="nucleotide sequence ID" value="NZ_JAQQKV010000001.1"/>
</dbReference>
<dbReference type="Proteomes" id="UP001218579">
    <property type="component" value="Unassembled WGS sequence"/>
</dbReference>
<proteinExistence type="predicted"/>
<gene>
    <name evidence="2" type="ORF">PQU98_07685</name>
</gene>
<keyword evidence="1" id="KW-0732">Signal</keyword>
<feature type="chain" id="PRO_5045368485" evidence="1">
    <location>
        <begin position="23"/>
        <end position="235"/>
    </location>
</feature>
<dbReference type="EMBL" id="JAQQKV010000001">
    <property type="protein sequence ID" value="MDC7676005.1"/>
    <property type="molecule type" value="Genomic_DNA"/>
</dbReference>
<feature type="signal peptide" evidence="1">
    <location>
        <begin position="1"/>
        <end position="22"/>
    </location>
</feature>
<protein>
    <submittedName>
        <fullName evidence="2">Uncharacterized protein</fullName>
    </submittedName>
</protein>
<accession>A0ABT5HID9</accession>
<evidence type="ECO:0000313" key="3">
    <source>
        <dbReference type="Proteomes" id="UP001218579"/>
    </source>
</evidence>
<evidence type="ECO:0000313" key="2">
    <source>
        <dbReference type="EMBL" id="MDC7676005.1"/>
    </source>
</evidence>